<sequence length="135" mass="15068">MKKFYTIALLLLLGCVLLACTRDNENTFYKGKTGQLQLQGVVLNVPNKSNLQLALFALDSDNKPKQLLATEQYKGNGNALAFQLNFYLDPALSFNALELRGRVTQAKKLIGYVTPWHKQQLTSQDLKGIILELAP</sequence>
<accession>A0A974RVX4</accession>
<organism evidence="2 3">
    <name type="scientific">Entomomonas asaccharolytica</name>
    <dbReference type="NCBI Taxonomy" id="2785331"/>
    <lineage>
        <taxon>Bacteria</taxon>
        <taxon>Pseudomonadati</taxon>
        <taxon>Pseudomonadota</taxon>
        <taxon>Gammaproteobacteria</taxon>
        <taxon>Pseudomonadales</taxon>
        <taxon>Pseudomonadaceae</taxon>
        <taxon>Entomomonas</taxon>
    </lineage>
</organism>
<protein>
    <recommendedName>
        <fullName evidence="4">Lipoprotein</fullName>
    </recommendedName>
</protein>
<dbReference type="RefSeq" id="WP_201090485.1">
    <property type="nucleotide sequence ID" value="NZ_CP067393.1"/>
</dbReference>
<evidence type="ECO:0008006" key="4">
    <source>
        <dbReference type="Google" id="ProtNLM"/>
    </source>
</evidence>
<dbReference type="KEGG" id="eaz:JHT90_09200"/>
<gene>
    <name evidence="2" type="ORF">JHT90_09200</name>
</gene>
<dbReference type="AlphaFoldDB" id="A0A974RVX4"/>
<dbReference type="EMBL" id="CP067393">
    <property type="protein sequence ID" value="QQP84588.1"/>
    <property type="molecule type" value="Genomic_DNA"/>
</dbReference>
<dbReference type="Proteomes" id="UP000595278">
    <property type="component" value="Chromosome"/>
</dbReference>
<evidence type="ECO:0000313" key="2">
    <source>
        <dbReference type="EMBL" id="QQP84588.1"/>
    </source>
</evidence>
<feature type="chain" id="PRO_5038090071" description="Lipoprotein" evidence="1">
    <location>
        <begin position="22"/>
        <end position="135"/>
    </location>
</feature>
<keyword evidence="1" id="KW-0732">Signal</keyword>
<reference evidence="2 3" key="1">
    <citation type="submission" date="2021-01" db="EMBL/GenBank/DDBJ databases">
        <title>Entomomonas sp. F2A isolated from a house cricket (Acheta domesticus).</title>
        <authorList>
            <person name="Spergser J."/>
            <person name="Busse H.-J."/>
        </authorList>
    </citation>
    <scope>NUCLEOTIDE SEQUENCE [LARGE SCALE GENOMIC DNA]</scope>
    <source>
        <strain evidence="2 3">F2A</strain>
    </source>
</reference>
<dbReference type="PROSITE" id="PS51257">
    <property type="entry name" value="PROKAR_LIPOPROTEIN"/>
    <property type="match status" value="1"/>
</dbReference>
<proteinExistence type="predicted"/>
<evidence type="ECO:0000256" key="1">
    <source>
        <dbReference type="SAM" id="SignalP"/>
    </source>
</evidence>
<name>A0A974RVX4_9GAMM</name>
<evidence type="ECO:0000313" key="3">
    <source>
        <dbReference type="Proteomes" id="UP000595278"/>
    </source>
</evidence>
<keyword evidence="3" id="KW-1185">Reference proteome</keyword>
<feature type="signal peptide" evidence="1">
    <location>
        <begin position="1"/>
        <end position="21"/>
    </location>
</feature>